<reference evidence="1" key="1">
    <citation type="submission" date="2021-01" db="EMBL/GenBank/DDBJ databases">
        <authorList>
            <consortium name="Genoscope - CEA"/>
            <person name="William W."/>
        </authorList>
    </citation>
    <scope>NUCLEOTIDE SEQUENCE</scope>
</reference>
<gene>
    <name evidence="1" type="ORF">PPRIM_AZ9-3.1.T1230005</name>
    <name evidence="2" type="ORF">PPRIM_AZ9-3.1.T1230006</name>
</gene>
<protein>
    <submittedName>
        <fullName evidence="1">Uncharacterized protein</fullName>
    </submittedName>
</protein>
<dbReference type="AlphaFoldDB" id="A0A8S1PLM6"/>
<sequence>MKQNYLDMRKLRIISIIYGINLGKAHQSLHKLLIGIEISSFSFNENNINVVILLVQHIRKGRKESVYEQFQILQKKDVIKKNERSCQIIKTLSKTSWK</sequence>
<dbReference type="EMBL" id="CAJJDM010000126">
    <property type="protein sequence ID" value="CAD8104107.1"/>
    <property type="molecule type" value="Genomic_DNA"/>
</dbReference>
<evidence type="ECO:0000313" key="1">
    <source>
        <dbReference type="EMBL" id="CAD8104107.1"/>
    </source>
</evidence>
<dbReference type="Proteomes" id="UP000688137">
    <property type="component" value="Unassembled WGS sequence"/>
</dbReference>
<comment type="caution">
    <text evidence="1">The sequence shown here is derived from an EMBL/GenBank/DDBJ whole genome shotgun (WGS) entry which is preliminary data.</text>
</comment>
<evidence type="ECO:0000313" key="3">
    <source>
        <dbReference type="Proteomes" id="UP000688137"/>
    </source>
</evidence>
<name>A0A8S1PLM6_PARPR</name>
<keyword evidence="3" id="KW-1185">Reference proteome</keyword>
<proteinExistence type="predicted"/>
<accession>A0A8S1PLM6</accession>
<evidence type="ECO:0000313" key="2">
    <source>
        <dbReference type="EMBL" id="CAD8104109.1"/>
    </source>
</evidence>
<dbReference type="EMBL" id="CAJJDM010000126">
    <property type="protein sequence ID" value="CAD8104109.1"/>
    <property type="molecule type" value="Genomic_DNA"/>
</dbReference>
<organism evidence="1 3">
    <name type="scientific">Paramecium primaurelia</name>
    <dbReference type="NCBI Taxonomy" id="5886"/>
    <lineage>
        <taxon>Eukaryota</taxon>
        <taxon>Sar</taxon>
        <taxon>Alveolata</taxon>
        <taxon>Ciliophora</taxon>
        <taxon>Intramacronucleata</taxon>
        <taxon>Oligohymenophorea</taxon>
        <taxon>Peniculida</taxon>
        <taxon>Parameciidae</taxon>
        <taxon>Paramecium</taxon>
    </lineage>
</organism>